<dbReference type="EMBL" id="LFWA01000006">
    <property type="protein sequence ID" value="KTW30953.1"/>
    <property type="molecule type" value="Genomic_DNA"/>
</dbReference>
<proteinExistence type="predicted"/>
<organism evidence="1 2">
    <name type="scientific">Pneumocystis jirovecii (strain RU7)</name>
    <name type="common">Human pneumocystis pneumonia agent</name>
    <dbReference type="NCBI Taxonomy" id="1408657"/>
    <lineage>
        <taxon>Eukaryota</taxon>
        <taxon>Fungi</taxon>
        <taxon>Dikarya</taxon>
        <taxon>Ascomycota</taxon>
        <taxon>Taphrinomycotina</taxon>
        <taxon>Pneumocystomycetes</taxon>
        <taxon>Pneumocystaceae</taxon>
        <taxon>Pneumocystis</taxon>
    </lineage>
</organism>
<accession>A0A0W4ZRF4</accession>
<dbReference type="GeneID" id="28940023"/>
<protein>
    <submittedName>
        <fullName evidence="1">Uncharacterized protein</fullName>
    </submittedName>
</protein>
<keyword evidence="2" id="KW-1185">Reference proteome</keyword>
<dbReference type="AlphaFoldDB" id="A0A0W4ZRF4"/>
<sequence>MCTYSVLFLGNIDDLLMETSGNCSKWVTVSEVERGFEELQVEQAHLEAREQQLLLGSDIYAAISGLNAQYLTLVAAQESTRDLLSATSMNYMQLSPTACILRSKQQQQVS</sequence>
<dbReference type="VEuPathDB" id="FungiDB:T551_01505"/>
<gene>
    <name evidence="1" type="ORF">T551_01505</name>
</gene>
<evidence type="ECO:0000313" key="2">
    <source>
        <dbReference type="Proteomes" id="UP000053447"/>
    </source>
</evidence>
<dbReference type="RefSeq" id="XP_018229943.1">
    <property type="nucleotide sequence ID" value="XM_018373768.1"/>
</dbReference>
<dbReference type="Proteomes" id="UP000053447">
    <property type="component" value="Unassembled WGS sequence"/>
</dbReference>
<comment type="caution">
    <text evidence="1">The sequence shown here is derived from an EMBL/GenBank/DDBJ whole genome shotgun (WGS) entry which is preliminary data.</text>
</comment>
<evidence type="ECO:0000313" key="1">
    <source>
        <dbReference type="EMBL" id="KTW30953.1"/>
    </source>
</evidence>
<name>A0A0W4ZRF4_PNEJ7</name>
<reference evidence="2" key="1">
    <citation type="journal article" date="2016" name="Nat. Commun.">
        <title>Genome analysis of three Pneumocystis species reveals adaptation mechanisms to life exclusively in mammalian hosts.</title>
        <authorList>
            <person name="Ma L."/>
            <person name="Chen Z."/>
            <person name="Huang D.W."/>
            <person name="Kutty G."/>
            <person name="Ishihara M."/>
            <person name="Wang H."/>
            <person name="Abouelleil A."/>
            <person name="Bishop L."/>
            <person name="Davey E."/>
            <person name="Deng R."/>
            <person name="Deng X."/>
            <person name="Fan L."/>
            <person name="Fantoni G."/>
            <person name="Fitzgerald M."/>
            <person name="Gogineni E."/>
            <person name="Goldberg J.M."/>
            <person name="Handley G."/>
            <person name="Hu X."/>
            <person name="Huber C."/>
            <person name="Jiao X."/>
            <person name="Jones K."/>
            <person name="Levin J.Z."/>
            <person name="Liu Y."/>
            <person name="Macdonald P."/>
            <person name="Melnikov A."/>
            <person name="Raley C."/>
            <person name="Sassi M."/>
            <person name="Sherman B.T."/>
            <person name="Song X."/>
            <person name="Sykes S."/>
            <person name="Tran B."/>
            <person name="Walsh L."/>
            <person name="Xia Y."/>
            <person name="Yang J."/>
            <person name="Young S."/>
            <person name="Zeng Q."/>
            <person name="Zheng X."/>
            <person name="Stephens R."/>
            <person name="Nusbaum C."/>
            <person name="Birren B.W."/>
            <person name="Azadi P."/>
            <person name="Lempicki R.A."/>
            <person name="Cuomo C.A."/>
            <person name="Kovacs J.A."/>
        </authorList>
    </citation>
    <scope>NUCLEOTIDE SEQUENCE [LARGE SCALE GENOMIC DNA]</scope>
    <source>
        <strain evidence="2">RU7</strain>
    </source>
</reference>